<feature type="signal peptide" evidence="1">
    <location>
        <begin position="1"/>
        <end position="19"/>
    </location>
</feature>
<keyword evidence="3" id="KW-1185">Reference proteome</keyword>
<organism evidence="2 3">
    <name type="scientific">Dyella humi</name>
    <dbReference type="NCBI Taxonomy" id="1770547"/>
    <lineage>
        <taxon>Bacteria</taxon>
        <taxon>Pseudomonadati</taxon>
        <taxon>Pseudomonadota</taxon>
        <taxon>Gammaproteobacteria</taxon>
        <taxon>Lysobacterales</taxon>
        <taxon>Rhodanobacteraceae</taxon>
        <taxon>Dyella</taxon>
    </lineage>
</organism>
<dbReference type="RefSeq" id="WP_284400326.1">
    <property type="nucleotide sequence ID" value="NZ_JADIKI010000018.1"/>
</dbReference>
<sequence length="130" mass="13880">MKRLLILSAVLMVALSGCDTDLFNSGCREIGDSGYSLCRNDNGSTVFYLEPNHQEPSGGGVLDGTVQSIGWDDKVIVASRQSTFRGDPDGLMVVDIASKKVDGPIDPSLVAKMHPTIKLSKAPDAWSGLR</sequence>
<dbReference type="EMBL" id="JADIKI010000018">
    <property type="protein sequence ID" value="MFK2853006.1"/>
    <property type="molecule type" value="Genomic_DNA"/>
</dbReference>
<evidence type="ECO:0000256" key="1">
    <source>
        <dbReference type="SAM" id="SignalP"/>
    </source>
</evidence>
<evidence type="ECO:0000313" key="2">
    <source>
        <dbReference type="EMBL" id="MFK2853006.1"/>
    </source>
</evidence>
<evidence type="ECO:0008006" key="4">
    <source>
        <dbReference type="Google" id="ProtNLM"/>
    </source>
</evidence>
<dbReference type="PROSITE" id="PS51257">
    <property type="entry name" value="PROKAR_LIPOPROTEIN"/>
    <property type="match status" value="1"/>
</dbReference>
<gene>
    <name evidence="2" type="ORF">ISP18_00170</name>
</gene>
<dbReference type="Proteomes" id="UP001620409">
    <property type="component" value="Unassembled WGS sequence"/>
</dbReference>
<feature type="chain" id="PRO_5045184316" description="Lipoprotein" evidence="1">
    <location>
        <begin position="20"/>
        <end position="130"/>
    </location>
</feature>
<protein>
    <recommendedName>
        <fullName evidence="4">Lipoprotein</fullName>
    </recommendedName>
</protein>
<evidence type="ECO:0000313" key="3">
    <source>
        <dbReference type="Proteomes" id="UP001620409"/>
    </source>
</evidence>
<accession>A0ABW8ICW6</accession>
<proteinExistence type="predicted"/>
<name>A0ABW8ICW6_9GAMM</name>
<comment type="caution">
    <text evidence="2">The sequence shown here is derived from an EMBL/GenBank/DDBJ whole genome shotgun (WGS) entry which is preliminary data.</text>
</comment>
<keyword evidence="1" id="KW-0732">Signal</keyword>
<reference evidence="2 3" key="1">
    <citation type="submission" date="2020-10" db="EMBL/GenBank/DDBJ databases">
        <title>Phylogeny of dyella-like bacteria.</title>
        <authorList>
            <person name="Fu J."/>
        </authorList>
    </citation>
    <scope>NUCLEOTIDE SEQUENCE [LARGE SCALE GENOMIC DNA]</scope>
    <source>
        <strain evidence="2 3">DHG40</strain>
    </source>
</reference>